<proteinExistence type="predicted"/>
<dbReference type="PANTHER" id="PTHR42663">
    <property type="entry name" value="HYDROLASE C777.06C-RELATED-RELATED"/>
    <property type="match status" value="1"/>
</dbReference>
<protein>
    <recommendedName>
        <fullName evidence="1">Metallo-beta-lactamase domain-containing protein</fullName>
    </recommendedName>
</protein>
<dbReference type="Gene3D" id="3.60.15.10">
    <property type="entry name" value="Ribonuclease Z/Hydroxyacylglutathione hydrolase-like"/>
    <property type="match status" value="1"/>
</dbReference>
<keyword evidence="3" id="KW-1185">Reference proteome</keyword>
<accession>A0A3G1L0Z6</accession>
<dbReference type="Pfam" id="PF12706">
    <property type="entry name" value="Lactamase_B_2"/>
    <property type="match status" value="1"/>
</dbReference>
<dbReference type="PANTHER" id="PTHR42663:SF6">
    <property type="entry name" value="HYDROLASE C777.06C-RELATED"/>
    <property type="match status" value="1"/>
</dbReference>
<organism evidence="2 3">
    <name type="scientific">Formimonas warabiya</name>
    <dbReference type="NCBI Taxonomy" id="1761012"/>
    <lineage>
        <taxon>Bacteria</taxon>
        <taxon>Bacillati</taxon>
        <taxon>Bacillota</taxon>
        <taxon>Clostridia</taxon>
        <taxon>Eubacteriales</taxon>
        <taxon>Peptococcaceae</taxon>
        <taxon>Candidatus Formimonas</taxon>
    </lineage>
</organism>
<feature type="domain" description="Metallo-beta-lactamase" evidence="1">
    <location>
        <begin position="37"/>
        <end position="221"/>
    </location>
</feature>
<dbReference type="InterPro" id="IPR001279">
    <property type="entry name" value="Metallo-B-lactamas"/>
</dbReference>
<evidence type="ECO:0000313" key="2">
    <source>
        <dbReference type="EMBL" id="ATW28314.1"/>
    </source>
</evidence>
<evidence type="ECO:0000259" key="1">
    <source>
        <dbReference type="Pfam" id="PF12706"/>
    </source>
</evidence>
<dbReference type="Proteomes" id="UP000323521">
    <property type="component" value="Chromosome"/>
</dbReference>
<sequence>MSRGFIKFLGTAGARVVMSKQLRSSGGIWICLGKCHLLLDPGPGTLIRCWEGSPPLDPTLLDGIILSHRHLDHSGDMNVMVEAMADGGFHPKGQVFAPADVIEGPEPVLFQYLRSYTKKINVLRAGAAFDLKDIRIEVPVRHLHPVETYGVKLFYQDISISCITDTRFFPGLIDAYQADIVMINMTFLKPFHSEKAFHLSAEEILPLISCLKPKAVLLTHFGKRVIEAGPEMIAGQLAKETGVSVIAAKDGMMFNF</sequence>
<dbReference type="SUPFAM" id="SSF56281">
    <property type="entry name" value="Metallo-hydrolase/oxidoreductase"/>
    <property type="match status" value="1"/>
</dbReference>
<gene>
    <name evidence="2" type="ORF">DCMF_02770</name>
</gene>
<dbReference type="AlphaFoldDB" id="A0A3G1L0Z6"/>
<reference evidence="2 3" key="1">
    <citation type="submission" date="2016-10" db="EMBL/GenBank/DDBJ databases">
        <title>Complete Genome Sequence of Peptococcaceae strain DCMF.</title>
        <authorList>
            <person name="Edwards R.J."/>
            <person name="Holland S.I."/>
            <person name="Deshpande N.P."/>
            <person name="Wong Y.K."/>
            <person name="Ertan H."/>
            <person name="Manefield M."/>
            <person name="Russell T.L."/>
            <person name="Lee M.J."/>
        </authorList>
    </citation>
    <scope>NUCLEOTIDE SEQUENCE [LARGE SCALE GENOMIC DNA]</scope>
    <source>
        <strain evidence="2 3">DCMF</strain>
    </source>
</reference>
<dbReference type="KEGG" id="fwa:DCMF_02770"/>
<dbReference type="InterPro" id="IPR036866">
    <property type="entry name" value="RibonucZ/Hydroxyglut_hydro"/>
</dbReference>
<dbReference type="CDD" id="cd07741">
    <property type="entry name" value="metallo-hydrolase-like_MBL-fold"/>
    <property type="match status" value="1"/>
</dbReference>
<dbReference type="EMBL" id="CP017634">
    <property type="protein sequence ID" value="ATW28314.1"/>
    <property type="molecule type" value="Genomic_DNA"/>
</dbReference>
<evidence type="ECO:0000313" key="3">
    <source>
        <dbReference type="Proteomes" id="UP000323521"/>
    </source>
</evidence>
<name>A0A3G1L0Z6_FORW1</name>